<evidence type="ECO:0000313" key="1">
    <source>
        <dbReference type="EMBL" id="JAE14283.1"/>
    </source>
</evidence>
<reference evidence="1" key="2">
    <citation type="journal article" date="2015" name="Data Brief">
        <title>Shoot transcriptome of the giant reed, Arundo donax.</title>
        <authorList>
            <person name="Barrero R.A."/>
            <person name="Guerrero F.D."/>
            <person name="Moolhuijzen P."/>
            <person name="Goolsby J.A."/>
            <person name="Tidwell J."/>
            <person name="Bellgard S.E."/>
            <person name="Bellgard M.I."/>
        </authorList>
    </citation>
    <scope>NUCLEOTIDE SEQUENCE</scope>
    <source>
        <tissue evidence="1">Shoot tissue taken approximately 20 cm above the soil surface</tissue>
    </source>
</reference>
<organism evidence="1">
    <name type="scientific">Arundo donax</name>
    <name type="common">Giant reed</name>
    <name type="synonym">Donax arundinaceus</name>
    <dbReference type="NCBI Taxonomy" id="35708"/>
    <lineage>
        <taxon>Eukaryota</taxon>
        <taxon>Viridiplantae</taxon>
        <taxon>Streptophyta</taxon>
        <taxon>Embryophyta</taxon>
        <taxon>Tracheophyta</taxon>
        <taxon>Spermatophyta</taxon>
        <taxon>Magnoliopsida</taxon>
        <taxon>Liliopsida</taxon>
        <taxon>Poales</taxon>
        <taxon>Poaceae</taxon>
        <taxon>PACMAD clade</taxon>
        <taxon>Arundinoideae</taxon>
        <taxon>Arundineae</taxon>
        <taxon>Arundo</taxon>
    </lineage>
</organism>
<reference evidence="1" key="1">
    <citation type="submission" date="2014-09" db="EMBL/GenBank/DDBJ databases">
        <authorList>
            <person name="Magalhaes I.L.F."/>
            <person name="Oliveira U."/>
            <person name="Santos F.R."/>
            <person name="Vidigal T.H.D.A."/>
            <person name="Brescovit A.D."/>
            <person name="Santos A.J."/>
        </authorList>
    </citation>
    <scope>NUCLEOTIDE SEQUENCE</scope>
    <source>
        <tissue evidence="1">Shoot tissue taken approximately 20 cm above the soil surface</tissue>
    </source>
</reference>
<accession>A0A0A9G0V5</accession>
<protein>
    <submittedName>
        <fullName evidence="1">Uncharacterized protein</fullName>
    </submittedName>
</protein>
<sequence>MVDVPYRQSKPFKLSLVIENEVLAFTYVIICNWEAKLMKDCIKFKFLC</sequence>
<proteinExistence type="predicted"/>
<dbReference type="EMBL" id="GBRH01183613">
    <property type="protein sequence ID" value="JAE14283.1"/>
    <property type="molecule type" value="Transcribed_RNA"/>
</dbReference>
<name>A0A0A9G0V5_ARUDO</name>
<dbReference type="AlphaFoldDB" id="A0A0A9G0V5"/>